<keyword evidence="7" id="KW-1133">Transmembrane helix</keyword>
<protein>
    <submittedName>
        <fullName evidence="10">Putative ABC transporter ATP-binding protein YknU</fullName>
    </submittedName>
</protein>
<dbReference type="InterPro" id="IPR039421">
    <property type="entry name" value="Type_1_exporter"/>
</dbReference>
<dbReference type="PATRIC" id="fig|1073571.4.peg.3477"/>
<evidence type="ECO:0000259" key="9">
    <source>
        <dbReference type="PROSITE" id="PS50893"/>
    </source>
</evidence>
<gene>
    <name evidence="10" type="primary">yknU3</name>
    <name evidence="10" type="ORF">PRIO_3255</name>
</gene>
<evidence type="ECO:0000313" key="11">
    <source>
        <dbReference type="Proteomes" id="UP000033163"/>
    </source>
</evidence>
<evidence type="ECO:0000313" key="10">
    <source>
        <dbReference type="EMBL" id="CQR55658.1"/>
    </source>
</evidence>
<evidence type="ECO:0000256" key="6">
    <source>
        <dbReference type="ARBA" id="ARBA00022840"/>
    </source>
</evidence>
<dbReference type="InterPro" id="IPR036640">
    <property type="entry name" value="ABC1_TM_sf"/>
</dbReference>
<dbReference type="SUPFAM" id="SSF52540">
    <property type="entry name" value="P-loop containing nucleoside triphosphate hydrolases"/>
    <property type="match status" value="1"/>
</dbReference>
<accession>A0A0E3WHP7</accession>
<dbReference type="EMBL" id="LN831776">
    <property type="protein sequence ID" value="CQR55658.1"/>
    <property type="molecule type" value="Genomic_DNA"/>
</dbReference>
<evidence type="ECO:0000256" key="4">
    <source>
        <dbReference type="ARBA" id="ARBA00022692"/>
    </source>
</evidence>
<dbReference type="KEGG" id="pri:PRIO_3255"/>
<organism evidence="10 11">
    <name type="scientific">Paenibacillus riograndensis SBR5</name>
    <dbReference type="NCBI Taxonomy" id="1073571"/>
    <lineage>
        <taxon>Bacteria</taxon>
        <taxon>Bacillati</taxon>
        <taxon>Bacillota</taxon>
        <taxon>Bacilli</taxon>
        <taxon>Bacillales</taxon>
        <taxon>Paenibacillaceae</taxon>
        <taxon>Paenibacillus</taxon>
        <taxon>Paenibacillus sonchi group</taxon>
    </lineage>
</organism>
<keyword evidence="2" id="KW-0813">Transport</keyword>
<evidence type="ECO:0000256" key="5">
    <source>
        <dbReference type="ARBA" id="ARBA00022741"/>
    </source>
</evidence>
<dbReference type="FunFam" id="3.40.50.300:FF:000221">
    <property type="entry name" value="Multidrug ABC transporter ATP-binding protein"/>
    <property type="match status" value="1"/>
</dbReference>
<dbReference type="InterPro" id="IPR003593">
    <property type="entry name" value="AAA+_ATPase"/>
</dbReference>
<keyword evidence="8" id="KW-0472">Membrane</keyword>
<evidence type="ECO:0000256" key="1">
    <source>
        <dbReference type="ARBA" id="ARBA00004651"/>
    </source>
</evidence>
<evidence type="ECO:0000256" key="3">
    <source>
        <dbReference type="ARBA" id="ARBA00022475"/>
    </source>
</evidence>
<evidence type="ECO:0000256" key="8">
    <source>
        <dbReference type="ARBA" id="ARBA00023136"/>
    </source>
</evidence>
<dbReference type="HOGENOM" id="CLU_000604_1_9_9"/>
<dbReference type="Proteomes" id="UP000033163">
    <property type="component" value="Chromosome I"/>
</dbReference>
<keyword evidence="5" id="KW-0547">Nucleotide-binding</keyword>
<dbReference type="Gene3D" id="1.20.1560.10">
    <property type="entry name" value="ABC transporter type 1, transmembrane domain"/>
    <property type="match status" value="1"/>
</dbReference>
<dbReference type="GO" id="GO:0042626">
    <property type="term" value="F:ATPase-coupled transmembrane transporter activity"/>
    <property type="evidence" value="ECO:0007669"/>
    <property type="project" value="TreeGrafter"/>
</dbReference>
<dbReference type="AlphaFoldDB" id="A0A0E3WHP7"/>
<keyword evidence="4" id="KW-0812">Transmembrane</keyword>
<evidence type="ECO:0000256" key="7">
    <source>
        <dbReference type="ARBA" id="ARBA00022989"/>
    </source>
</evidence>
<dbReference type="PROSITE" id="PS50893">
    <property type="entry name" value="ABC_TRANSPORTER_2"/>
    <property type="match status" value="1"/>
</dbReference>
<dbReference type="SMART" id="SM00382">
    <property type="entry name" value="AAA"/>
    <property type="match status" value="1"/>
</dbReference>
<evidence type="ECO:0000256" key="2">
    <source>
        <dbReference type="ARBA" id="ARBA00022448"/>
    </source>
</evidence>
<feature type="domain" description="ABC transporter" evidence="9">
    <location>
        <begin position="17"/>
        <end position="253"/>
    </location>
</feature>
<dbReference type="GO" id="GO:0005886">
    <property type="term" value="C:plasma membrane"/>
    <property type="evidence" value="ECO:0007669"/>
    <property type="project" value="UniProtKB-SubCell"/>
</dbReference>
<dbReference type="RefSeq" id="WP_020434188.1">
    <property type="nucleotide sequence ID" value="NZ_AGBD01001910.1"/>
</dbReference>
<dbReference type="Gene3D" id="3.40.50.300">
    <property type="entry name" value="P-loop containing nucleotide triphosphate hydrolases"/>
    <property type="match status" value="1"/>
</dbReference>
<dbReference type="InterPro" id="IPR027417">
    <property type="entry name" value="P-loop_NTPase"/>
</dbReference>
<dbReference type="InterPro" id="IPR003439">
    <property type="entry name" value="ABC_transporter-like_ATP-bd"/>
</dbReference>
<name>A0A0E3WHP7_9BACL</name>
<reference evidence="11" key="1">
    <citation type="submission" date="2015-03" db="EMBL/GenBank/DDBJ databases">
        <authorList>
            <person name="Wibberg D."/>
        </authorList>
    </citation>
    <scope>NUCLEOTIDE SEQUENCE [LARGE SCALE GENOMIC DNA]</scope>
</reference>
<sequence>MPRNTQQDAQDNFCGRLAFEHVSLSYDGNLDHAVLHDIDFIAEPGQTVGMIGVNGAGKSTLASLIPGFYKATGGRITIDYVNIDTLASEKLHQHVGMVLQQALLFSGTVLENIRYGNPAATLEEVEEAARLAEAHDFISKLPHGYGTVLGQRGVNLSGGQKQRISIAPTLLLKPGMIILDDCTSAVDLRTDYRIRSSLRQVMKRTTCLIIAQRIASIQHADLILVLDEGRITARGTHETLLATSQLYRDIALSQQGA</sequence>
<keyword evidence="3" id="KW-1003">Cell membrane</keyword>
<keyword evidence="6 10" id="KW-0067">ATP-binding</keyword>
<dbReference type="PANTHER" id="PTHR24221:SF654">
    <property type="entry name" value="ATP-BINDING CASSETTE SUB-FAMILY B MEMBER 6"/>
    <property type="match status" value="1"/>
</dbReference>
<comment type="subcellular location">
    <subcellularLocation>
        <location evidence="1">Cell membrane</location>
        <topology evidence="1">Multi-pass membrane protein</topology>
    </subcellularLocation>
</comment>
<dbReference type="PANTHER" id="PTHR24221">
    <property type="entry name" value="ATP-BINDING CASSETTE SUB-FAMILY B"/>
    <property type="match status" value="1"/>
</dbReference>
<dbReference type="GO" id="GO:0005524">
    <property type="term" value="F:ATP binding"/>
    <property type="evidence" value="ECO:0007669"/>
    <property type="project" value="UniProtKB-KW"/>
</dbReference>
<dbReference type="GO" id="GO:0016887">
    <property type="term" value="F:ATP hydrolysis activity"/>
    <property type="evidence" value="ECO:0007669"/>
    <property type="project" value="InterPro"/>
</dbReference>
<dbReference type="Pfam" id="PF00005">
    <property type="entry name" value="ABC_tran"/>
    <property type="match status" value="1"/>
</dbReference>
<proteinExistence type="predicted"/>